<sequence>MNTACMEKDYFCPWDAREHVLQNLSRLREYGVRMVVGTDNGIGLCPFERYADGLFVLLEAGYTLREIIASATDRASQVCGLSSVTGKLLPGMCADIVAFAGNPLESVEAFLNPRFVMVMGHGQSFFSFPSFADHDHLHSRLVDENTNLLLFLHLRTTRKWLGLFRVC</sequence>
<dbReference type="Gene3D" id="2.30.40.10">
    <property type="entry name" value="Urease, subunit C, domain 1"/>
    <property type="match status" value="1"/>
</dbReference>
<dbReference type="PANTHER" id="PTHR43135">
    <property type="entry name" value="ALPHA-D-RIBOSE 1-METHYLPHOSPHONATE 5-TRIPHOSPHATE DIPHOSPHATASE"/>
    <property type="match status" value="1"/>
</dbReference>
<name>A0A6A4HXP1_9AGAR</name>
<dbReference type="InterPro" id="IPR006680">
    <property type="entry name" value="Amidohydro-rel"/>
</dbReference>
<dbReference type="InterPro" id="IPR032466">
    <property type="entry name" value="Metal_Hydrolase"/>
</dbReference>
<dbReference type="GO" id="GO:0016810">
    <property type="term" value="F:hydrolase activity, acting on carbon-nitrogen (but not peptide) bonds"/>
    <property type="evidence" value="ECO:0007669"/>
    <property type="project" value="InterPro"/>
</dbReference>
<gene>
    <name evidence="2" type="ORF">BT96DRAFT_880512</name>
</gene>
<dbReference type="PANTHER" id="PTHR43135:SF3">
    <property type="entry name" value="ALPHA-D-RIBOSE 1-METHYLPHOSPHONATE 5-TRIPHOSPHATE DIPHOSPHATASE"/>
    <property type="match status" value="1"/>
</dbReference>
<dbReference type="InterPro" id="IPR011059">
    <property type="entry name" value="Metal-dep_hydrolase_composite"/>
</dbReference>
<dbReference type="Proteomes" id="UP000799118">
    <property type="component" value="Unassembled WGS sequence"/>
</dbReference>
<feature type="domain" description="Amidohydrolase-related" evidence="1">
    <location>
        <begin position="22"/>
        <end position="120"/>
    </location>
</feature>
<dbReference type="EMBL" id="ML769447">
    <property type="protein sequence ID" value="KAE9401355.1"/>
    <property type="molecule type" value="Genomic_DNA"/>
</dbReference>
<dbReference type="Gene3D" id="3.20.20.140">
    <property type="entry name" value="Metal-dependent hydrolases"/>
    <property type="match status" value="1"/>
</dbReference>
<accession>A0A6A4HXP1</accession>
<protein>
    <recommendedName>
        <fullName evidence="1">Amidohydrolase-related domain-containing protein</fullName>
    </recommendedName>
</protein>
<evidence type="ECO:0000313" key="2">
    <source>
        <dbReference type="EMBL" id="KAE9401355.1"/>
    </source>
</evidence>
<keyword evidence="3" id="KW-1185">Reference proteome</keyword>
<dbReference type="OrthoDB" id="194468at2759"/>
<dbReference type="SUPFAM" id="SSF51556">
    <property type="entry name" value="Metallo-dependent hydrolases"/>
    <property type="match status" value="1"/>
</dbReference>
<reference evidence="2" key="1">
    <citation type="journal article" date="2019" name="Environ. Microbiol.">
        <title>Fungal ecological strategies reflected in gene transcription - a case study of two litter decomposers.</title>
        <authorList>
            <person name="Barbi F."/>
            <person name="Kohler A."/>
            <person name="Barry K."/>
            <person name="Baskaran P."/>
            <person name="Daum C."/>
            <person name="Fauchery L."/>
            <person name="Ihrmark K."/>
            <person name="Kuo A."/>
            <person name="LaButti K."/>
            <person name="Lipzen A."/>
            <person name="Morin E."/>
            <person name="Grigoriev I.V."/>
            <person name="Henrissat B."/>
            <person name="Lindahl B."/>
            <person name="Martin F."/>
        </authorList>
    </citation>
    <scope>NUCLEOTIDE SEQUENCE</scope>
    <source>
        <strain evidence="2">JB14</strain>
    </source>
</reference>
<dbReference type="InterPro" id="IPR051781">
    <property type="entry name" value="Metallo-dep_Hydrolase"/>
</dbReference>
<evidence type="ECO:0000313" key="3">
    <source>
        <dbReference type="Proteomes" id="UP000799118"/>
    </source>
</evidence>
<evidence type="ECO:0000259" key="1">
    <source>
        <dbReference type="Pfam" id="PF01979"/>
    </source>
</evidence>
<organism evidence="2 3">
    <name type="scientific">Gymnopus androsaceus JB14</name>
    <dbReference type="NCBI Taxonomy" id="1447944"/>
    <lineage>
        <taxon>Eukaryota</taxon>
        <taxon>Fungi</taxon>
        <taxon>Dikarya</taxon>
        <taxon>Basidiomycota</taxon>
        <taxon>Agaricomycotina</taxon>
        <taxon>Agaricomycetes</taxon>
        <taxon>Agaricomycetidae</taxon>
        <taxon>Agaricales</taxon>
        <taxon>Marasmiineae</taxon>
        <taxon>Omphalotaceae</taxon>
        <taxon>Gymnopus</taxon>
    </lineage>
</organism>
<dbReference type="AlphaFoldDB" id="A0A6A4HXP1"/>
<proteinExistence type="predicted"/>
<dbReference type="Pfam" id="PF01979">
    <property type="entry name" value="Amidohydro_1"/>
    <property type="match status" value="1"/>
</dbReference>